<keyword evidence="4" id="KW-1185">Reference proteome</keyword>
<feature type="region of interest" description="Disordered" evidence="1">
    <location>
        <begin position="176"/>
        <end position="204"/>
    </location>
</feature>
<accession>A0A840S363</accession>
<dbReference type="OrthoDB" id="8908058at2"/>
<dbReference type="EMBL" id="JACHHO010000002">
    <property type="protein sequence ID" value="MBB5204765.1"/>
    <property type="molecule type" value="Genomic_DNA"/>
</dbReference>
<feature type="compositionally biased region" description="Pro residues" evidence="1">
    <location>
        <begin position="186"/>
        <end position="198"/>
    </location>
</feature>
<name>A0A840S363_9BURK</name>
<evidence type="ECO:0008006" key="5">
    <source>
        <dbReference type="Google" id="ProtNLM"/>
    </source>
</evidence>
<dbReference type="Proteomes" id="UP000554837">
    <property type="component" value="Unassembled WGS sequence"/>
</dbReference>
<sequence>MQTRRLLAALMLTLLPPLAGAHELQDDRLTLVLRESRHLSLSLRLDYPALLQRALAPQRPEAETVLALSTLDAAQLQAALRPVQQRIEQGLRLQLGPTALALQQWQWPRVEQVQALLRRAAMQQVLGEHAHEDESLEVRAQALAPRPVAGLQLQLPPLLPQLVVVSYQPQQQTLKHPAAPQSIAFAPPPAVTLAPPNPSTQATP</sequence>
<feature type="chain" id="PRO_5032696604" description="DUF4390 domain-containing protein" evidence="2">
    <location>
        <begin position="22"/>
        <end position="204"/>
    </location>
</feature>
<keyword evidence="2" id="KW-0732">Signal</keyword>
<gene>
    <name evidence="3" type="ORF">HNQ51_002079</name>
</gene>
<evidence type="ECO:0000313" key="3">
    <source>
        <dbReference type="EMBL" id="MBB5204765.1"/>
    </source>
</evidence>
<dbReference type="AlphaFoldDB" id="A0A840S363"/>
<comment type="caution">
    <text evidence="3">The sequence shown here is derived from an EMBL/GenBank/DDBJ whole genome shotgun (WGS) entry which is preliminary data.</text>
</comment>
<reference evidence="3 4" key="1">
    <citation type="submission" date="2020-08" db="EMBL/GenBank/DDBJ databases">
        <title>Genomic Encyclopedia of Type Strains, Phase IV (KMG-IV): sequencing the most valuable type-strain genomes for metagenomic binning, comparative biology and taxonomic classification.</title>
        <authorList>
            <person name="Goeker M."/>
        </authorList>
    </citation>
    <scope>NUCLEOTIDE SEQUENCE [LARGE SCALE GENOMIC DNA]</scope>
    <source>
        <strain evidence="3 4">DSM 23958</strain>
    </source>
</reference>
<protein>
    <recommendedName>
        <fullName evidence="5">DUF4390 domain-containing protein</fullName>
    </recommendedName>
</protein>
<dbReference type="RefSeq" id="WP_138855586.1">
    <property type="nucleotide sequence ID" value="NZ_CP040709.1"/>
</dbReference>
<evidence type="ECO:0000256" key="1">
    <source>
        <dbReference type="SAM" id="MobiDB-lite"/>
    </source>
</evidence>
<feature type="signal peptide" evidence="2">
    <location>
        <begin position="1"/>
        <end position="21"/>
    </location>
</feature>
<evidence type="ECO:0000313" key="4">
    <source>
        <dbReference type="Proteomes" id="UP000554837"/>
    </source>
</evidence>
<evidence type="ECO:0000256" key="2">
    <source>
        <dbReference type="SAM" id="SignalP"/>
    </source>
</evidence>
<organism evidence="3 4">
    <name type="scientific">Inhella inkyongensis</name>
    <dbReference type="NCBI Taxonomy" id="392593"/>
    <lineage>
        <taxon>Bacteria</taxon>
        <taxon>Pseudomonadati</taxon>
        <taxon>Pseudomonadota</taxon>
        <taxon>Betaproteobacteria</taxon>
        <taxon>Burkholderiales</taxon>
        <taxon>Sphaerotilaceae</taxon>
        <taxon>Inhella</taxon>
    </lineage>
</organism>
<proteinExistence type="predicted"/>